<evidence type="ECO:0000256" key="2">
    <source>
        <dbReference type="ARBA" id="ARBA00007511"/>
    </source>
</evidence>
<feature type="transmembrane region" description="Helical" evidence="6">
    <location>
        <begin position="45"/>
        <end position="68"/>
    </location>
</feature>
<feature type="transmembrane region" description="Helical" evidence="6">
    <location>
        <begin position="134"/>
        <end position="157"/>
    </location>
</feature>
<dbReference type="EMBL" id="BSFL01000003">
    <property type="protein sequence ID" value="GLK80761.1"/>
    <property type="molecule type" value="Genomic_DNA"/>
</dbReference>
<dbReference type="RefSeq" id="WP_271201245.1">
    <property type="nucleotide sequence ID" value="NZ_BSFL01000003.1"/>
</dbReference>
<dbReference type="PANTHER" id="PTHR30238:SF4">
    <property type="entry name" value="SLL1022 PROTEIN"/>
    <property type="match status" value="1"/>
</dbReference>
<dbReference type="InterPro" id="IPR005496">
    <property type="entry name" value="Integral_membrane_TerC"/>
</dbReference>
<dbReference type="GO" id="GO:0016020">
    <property type="term" value="C:membrane"/>
    <property type="evidence" value="ECO:0007669"/>
    <property type="project" value="UniProtKB-SubCell"/>
</dbReference>
<comment type="similarity">
    <text evidence="2">Belongs to the TerC family.</text>
</comment>
<evidence type="ECO:0000313" key="7">
    <source>
        <dbReference type="EMBL" id="GLK80761.1"/>
    </source>
</evidence>
<feature type="transmembrane region" description="Helical" evidence="6">
    <location>
        <begin position="202"/>
        <end position="218"/>
    </location>
</feature>
<keyword evidence="4 6" id="KW-1133">Transmembrane helix</keyword>
<keyword evidence="5 6" id="KW-0472">Membrane</keyword>
<comment type="subcellular location">
    <subcellularLocation>
        <location evidence="1">Membrane</location>
        <topology evidence="1">Multi-pass membrane protein</topology>
    </subcellularLocation>
</comment>
<protein>
    <recommendedName>
        <fullName evidence="9">TerC family protein</fullName>
    </recommendedName>
</protein>
<accession>A0A9W6JNA0</accession>
<name>A0A9W6JNA0_9HYPH</name>
<dbReference type="PANTHER" id="PTHR30238">
    <property type="entry name" value="MEMBRANE BOUND PREDICTED REDOX MODULATOR"/>
    <property type="match status" value="1"/>
</dbReference>
<keyword evidence="8" id="KW-1185">Reference proteome</keyword>
<sequence>MGLGSVDWLAFGEIVWINALLSGDNAVLIAMACRALPARQRRMGMILGAGVAIALRILFTLVIVALLGVPYLKVVGALALLYIAVDLLAPGDEAEGEVKSSESLLRAVGTIAVADVVMSLDNVIAIAGVAGDHFGLLVAGLVISVPMIVAGSAVILAVMDRFPLIVWAGAALLGFVAGEMLISDVALADRLGAAVVHDWETTTAVTLAALVVAAGWMMRRLKRRDAPS</sequence>
<evidence type="ECO:0000256" key="5">
    <source>
        <dbReference type="ARBA" id="ARBA00023136"/>
    </source>
</evidence>
<dbReference type="InterPro" id="IPR022301">
    <property type="entry name" value="Integral_membrane_YjbE"/>
</dbReference>
<evidence type="ECO:0000256" key="3">
    <source>
        <dbReference type="ARBA" id="ARBA00022692"/>
    </source>
</evidence>
<evidence type="ECO:0000256" key="4">
    <source>
        <dbReference type="ARBA" id="ARBA00022989"/>
    </source>
</evidence>
<reference evidence="7" key="1">
    <citation type="journal article" date="2014" name="Int. J. Syst. Evol. Microbiol.">
        <title>Complete genome sequence of Corynebacterium casei LMG S-19264T (=DSM 44701T), isolated from a smear-ripened cheese.</title>
        <authorList>
            <consortium name="US DOE Joint Genome Institute (JGI-PGF)"/>
            <person name="Walter F."/>
            <person name="Albersmeier A."/>
            <person name="Kalinowski J."/>
            <person name="Ruckert C."/>
        </authorList>
    </citation>
    <scope>NUCLEOTIDE SEQUENCE</scope>
    <source>
        <strain evidence="7">VKM B-2748</strain>
    </source>
</reference>
<reference evidence="7" key="2">
    <citation type="submission" date="2023-01" db="EMBL/GenBank/DDBJ databases">
        <authorList>
            <person name="Sun Q."/>
            <person name="Evtushenko L."/>
        </authorList>
    </citation>
    <scope>NUCLEOTIDE SEQUENCE</scope>
    <source>
        <strain evidence="7">VKM B-2748</strain>
    </source>
</reference>
<dbReference type="Pfam" id="PF03741">
    <property type="entry name" value="TerC"/>
    <property type="match status" value="1"/>
</dbReference>
<gene>
    <name evidence="7" type="ORF">GCM10008174_25020</name>
</gene>
<keyword evidence="3 6" id="KW-0812">Transmembrane</keyword>
<feature type="transmembrane region" description="Helical" evidence="6">
    <location>
        <begin position="14"/>
        <end position="33"/>
    </location>
</feature>
<evidence type="ECO:0008006" key="9">
    <source>
        <dbReference type="Google" id="ProtNLM"/>
    </source>
</evidence>
<proteinExistence type="inferred from homology"/>
<comment type="caution">
    <text evidence="7">The sequence shown here is derived from an EMBL/GenBank/DDBJ whole genome shotgun (WGS) entry which is preliminary data.</text>
</comment>
<dbReference type="AlphaFoldDB" id="A0A9W6JNA0"/>
<organism evidence="7 8">
    <name type="scientific">Methylopila turkensis</name>
    <dbReference type="NCBI Taxonomy" id="1437816"/>
    <lineage>
        <taxon>Bacteria</taxon>
        <taxon>Pseudomonadati</taxon>
        <taxon>Pseudomonadota</taxon>
        <taxon>Alphaproteobacteria</taxon>
        <taxon>Hyphomicrobiales</taxon>
        <taxon>Methylopilaceae</taxon>
        <taxon>Methylopila</taxon>
    </lineage>
</organism>
<feature type="transmembrane region" description="Helical" evidence="6">
    <location>
        <begin position="164"/>
        <end position="182"/>
    </location>
</feature>
<evidence type="ECO:0000256" key="1">
    <source>
        <dbReference type="ARBA" id="ARBA00004141"/>
    </source>
</evidence>
<dbReference type="Proteomes" id="UP001143309">
    <property type="component" value="Unassembled WGS sequence"/>
</dbReference>
<dbReference type="NCBIfam" id="TIGR03717">
    <property type="entry name" value="R_switched_YjbE"/>
    <property type="match status" value="1"/>
</dbReference>
<evidence type="ECO:0000313" key="8">
    <source>
        <dbReference type="Proteomes" id="UP001143309"/>
    </source>
</evidence>
<evidence type="ECO:0000256" key="6">
    <source>
        <dbReference type="SAM" id="Phobius"/>
    </source>
</evidence>